<keyword evidence="1" id="KW-0732">Signal</keyword>
<dbReference type="RefSeq" id="XP_070916400.1">
    <property type="nucleotide sequence ID" value="XM_071060299.1"/>
</dbReference>
<organism evidence="3 4">
    <name type="scientific">Madurella fahalii</name>
    <dbReference type="NCBI Taxonomy" id="1157608"/>
    <lineage>
        <taxon>Eukaryota</taxon>
        <taxon>Fungi</taxon>
        <taxon>Dikarya</taxon>
        <taxon>Ascomycota</taxon>
        <taxon>Pezizomycotina</taxon>
        <taxon>Sordariomycetes</taxon>
        <taxon>Sordariomycetidae</taxon>
        <taxon>Sordariales</taxon>
        <taxon>Sordariales incertae sedis</taxon>
        <taxon>Madurella</taxon>
    </lineage>
</organism>
<proteinExistence type="predicted"/>
<gene>
    <name evidence="3" type="ORF">MFIFM68171_04879</name>
</gene>
<dbReference type="Pfam" id="PF13517">
    <property type="entry name" value="FG-GAP_3"/>
    <property type="match status" value="1"/>
</dbReference>
<evidence type="ECO:0000313" key="4">
    <source>
        <dbReference type="Proteomes" id="UP001628179"/>
    </source>
</evidence>
<dbReference type="Proteomes" id="UP001628179">
    <property type="component" value="Unassembled WGS sequence"/>
</dbReference>
<dbReference type="SUPFAM" id="SSF69318">
    <property type="entry name" value="Integrin alpha N-terminal domain"/>
    <property type="match status" value="1"/>
</dbReference>
<evidence type="ECO:0000256" key="1">
    <source>
        <dbReference type="ARBA" id="ARBA00022729"/>
    </source>
</evidence>
<dbReference type="Gene3D" id="2.130.10.130">
    <property type="entry name" value="Integrin alpha, N-terminal"/>
    <property type="match status" value="1"/>
</dbReference>
<comment type="caution">
    <text evidence="3">The sequence shown here is derived from an EMBL/GenBank/DDBJ whole genome shotgun (WGS) entry which is preliminary data.</text>
</comment>
<evidence type="ECO:0008006" key="5">
    <source>
        <dbReference type="Google" id="ProtNLM"/>
    </source>
</evidence>
<sequence>MNIADGVGHTHFGMEYGRWCHKLKADGNRYCKMMSRENNAMDYVRVHSTGSMRVYESLGGHFPPSSPYWGVNYKFWSATEYLGYPVDRRDLHLADWNGDGICDIIYVNPDTGYMEGLWINQHELTRDLLSPLNFVRVTNWLDGPGPNNAPCPERHGVGIHDLAVRFADIDGDGRADYLCIEKDGRTWGYLNNDDNTLTYVSQFKKTEGKDRANIRFVDVNGDGRADLLWLDKFSGDASVWYNRGPVPASGSAFTWEPQGTVYQCAAQGSCEHFPDLDGNGRADLHVTNSIENSAVTWFNVCPGEGSASNGDDEDTLTSPKIPTP</sequence>
<evidence type="ECO:0000313" key="3">
    <source>
        <dbReference type="EMBL" id="GAB1314669.1"/>
    </source>
</evidence>
<dbReference type="InterPro" id="IPR028994">
    <property type="entry name" value="Integrin_alpha_N"/>
</dbReference>
<protein>
    <recommendedName>
        <fullName evidence="5">VCBS repeat-containing protein</fullName>
    </recommendedName>
</protein>
<dbReference type="EMBL" id="BAAFSV010000002">
    <property type="protein sequence ID" value="GAB1314669.1"/>
    <property type="molecule type" value="Genomic_DNA"/>
</dbReference>
<reference evidence="3 4" key="1">
    <citation type="submission" date="2024-09" db="EMBL/GenBank/DDBJ databases">
        <title>Itraconazole resistance in Madurella fahalii resulting from another homologue of gene encoding cytochrome P450 14-alpha sterol demethylase (CYP51).</title>
        <authorList>
            <person name="Yoshioka I."/>
            <person name="Fahal A.H."/>
            <person name="Kaneko S."/>
            <person name="Yaguchi T."/>
        </authorList>
    </citation>
    <scope>NUCLEOTIDE SEQUENCE [LARGE SCALE GENOMIC DNA]</scope>
    <source>
        <strain evidence="3 4">IFM 68171</strain>
    </source>
</reference>
<evidence type="ECO:0000256" key="2">
    <source>
        <dbReference type="SAM" id="MobiDB-lite"/>
    </source>
</evidence>
<name>A0ABQ0GAG8_9PEZI</name>
<dbReference type="PANTHER" id="PTHR46580">
    <property type="entry name" value="SENSOR KINASE-RELATED"/>
    <property type="match status" value="1"/>
</dbReference>
<keyword evidence="4" id="KW-1185">Reference proteome</keyword>
<dbReference type="GeneID" id="98175622"/>
<feature type="region of interest" description="Disordered" evidence="2">
    <location>
        <begin position="304"/>
        <end position="324"/>
    </location>
</feature>
<accession>A0ABQ0GAG8</accession>
<dbReference type="InterPro" id="IPR013517">
    <property type="entry name" value="FG-GAP"/>
</dbReference>